<name>A0A3N0ABC9_9ACTN</name>
<dbReference type="Gene3D" id="3.90.1010.20">
    <property type="match status" value="1"/>
</dbReference>
<keyword evidence="4" id="KW-1185">Reference proteome</keyword>
<dbReference type="GO" id="GO:0016020">
    <property type="term" value="C:membrane"/>
    <property type="evidence" value="ECO:0007669"/>
    <property type="project" value="InterPro"/>
</dbReference>
<dbReference type="AlphaFoldDB" id="A0A3N0ABC9"/>
<evidence type="ECO:0000313" key="5">
    <source>
        <dbReference type="Proteomes" id="UP000530850"/>
    </source>
</evidence>
<dbReference type="PROSITE" id="PS51257">
    <property type="entry name" value="PROKAR_LIPOPROTEIN"/>
    <property type="match status" value="1"/>
</dbReference>
<reference evidence="2 5" key="2">
    <citation type="submission" date="2020-08" db="EMBL/GenBank/DDBJ databases">
        <title>Sequencing the genomes of 1000 actinobacteria strains.</title>
        <authorList>
            <person name="Klenk H.-P."/>
        </authorList>
    </citation>
    <scope>NUCLEOTIDE SEQUENCE [LARGE SCALE GENOMIC DNA]</scope>
    <source>
        <strain evidence="2 5">DSM 22242</strain>
    </source>
</reference>
<dbReference type="EMBL" id="SSTM01000002">
    <property type="protein sequence ID" value="TJW11244.1"/>
    <property type="molecule type" value="Genomic_DNA"/>
</dbReference>
<proteinExistence type="predicted"/>
<comment type="caution">
    <text evidence="3">The sequence shown here is derived from an EMBL/GenBank/DDBJ whole genome shotgun (WGS) entry which is preliminary data.</text>
</comment>
<dbReference type="RefSeq" id="WP_123185169.1">
    <property type="nucleotide sequence ID" value="NZ_CANPEU010000004.1"/>
</dbReference>
<evidence type="ECO:0000259" key="1">
    <source>
        <dbReference type="SMART" id="SM00900"/>
    </source>
</evidence>
<dbReference type="InterPro" id="IPR007329">
    <property type="entry name" value="FMN-bd"/>
</dbReference>
<dbReference type="GO" id="GO:0010181">
    <property type="term" value="F:FMN binding"/>
    <property type="evidence" value="ECO:0007669"/>
    <property type="project" value="InterPro"/>
</dbReference>
<sequence length="167" mass="16945">MNKNIAAVACGAAALTLGLTGCGASFEGSGSKDAASAEQLALHEDDPWAFEISADSQKKAEGELADGVYTGTAPGMEGNVSVTLLVDDNRITCLETTQEGESQSRGGYEAIRDGKYALMIEEAQGSDIDTISGATITTAAVKNATEDALDQARVAAQPAAAAQAASE</sequence>
<dbReference type="OrthoDB" id="3197318at2"/>
<feature type="domain" description="FMN-binding" evidence="1">
    <location>
        <begin position="75"/>
        <end position="152"/>
    </location>
</feature>
<evidence type="ECO:0000313" key="2">
    <source>
        <dbReference type="EMBL" id="MBB3171096.1"/>
    </source>
</evidence>
<reference evidence="3 4" key="1">
    <citation type="submission" date="2019-04" db="EMBL/GenBank/DDBJ databases">
        <title>Microbes associate with the intestines of laboratory mice.</title>
        <authorList>
            <person name="Navarre W."/>
            <person name="Wong E."/>
            <person name="Huang K.C."/>
            <person name="Tropini C."/>
            <person name="Ng K."/>
            <person name="Yu B."/>
        </authorList>
    </citation>
    <scope>NUCLEOTIDE SEQUENCE [LARGE SCALE GENOMIC DNA]</scope>
    <source>
        <strain evidence="3 4">NM48_B13</strain>
    </source>
</reference>
<dbReference type="GeneID" id="93356476"/>
<gene>
    <name evidence="3" type="ORF">E5982_03255</name>
    <name evidence="2" type="ORF">FHR31_000908</name>
</gene>
<protein>
    <submittedName>
        <fullName evidence="3">FMN-binding protein</fullName>
    </submittedName>
</protein>
<evidence type="ECO:0000313" key="4">
    <source>
        <dbReference type="Proteomes" id="UP000309454"/>
    </source>
</evidence>
<organism evidence="3 4">
    <name type="scientific">Parvibacter caecicola</name>
    <dbReference type="NCBI Taxonomy" id="747645"/>
    <lineage>
        <taxon>Bacteria</taxon>
        <taxon>Bacillati</taxon>
        <taxon>Actinomycetota</taxon>
        <taxon>Coriobacteriia</taxon>
        <taxon>Coriobacteriales</taxon>
        <taxon>Coriobacteriaceae</taxon>
        <taxon>Parvibacter</taxon>
    </lineage>
</organism>
<accession>A0A3N0ABC9</accession>
<dbReference type="Proteomes" id="UP000530850">
    <property type="component" value="Unassembled WGS sequence"/>
</dbReference>
<dbReference type="SMART" id="SM00900">
    <property type="entry name" value="FMN_bind"/>
    <property type="match status" value="1"/>
</dbReference>
<dbReference type="Proteomes" id="UP000309454">
    <property type="component" value="Unassembled WGS sequence"/>
</dbReference>
<evidence type="ECO:0000313" key="3">
    <source>
        <dbReference type="EMBL" id="TJW11244.1"/>
    </source>
</evidence>
<dbReference type="Pfam" id="PF04205">
    <property type="entry name" value="FMN_bind"/>
    <property type="match status" value="1"/>
</dbReference>
<dbReference type="EMBL" id="JACHYA010000002">
    <property type="protein sequence ID" value="MBB3171096.1"/>
    <property type="molecule type" value="Genomic_DNA"/>
</dbReference>